<name>A0A7S0GYY1_9EUKA</name>
<evidence type="ECO:0000256" key="1">
    <source>
        <dbReference type="SAM" id="MobiDB-lite"/>
    </source>
</evidence>
<feature type="region of interest" description="Disordered" evidence="1">
    <location>
        <begin position="77"/>
        <end position="106"/>
    </location>
</feature>
<proteinExistence type="predicted"/>
<gene>
    <name evidence="2" type="ORF">LAMO00422_LOCUS10200</name>
</gene>
<sequence length="471" mass="54603">MPVYYYDGEKVDTMHKLNFADVVGDGELLRRYQKDQSIEPKLRTLRRGHNIKPTALDYWEVLHSRYGHLKKVLTPTERERYGNMKDSRSDSDSIEKLPPRNPALPRKMPKFRIGEEVLIHNLDTTYKDFEGHIGVINSTLTKHGRYEVLAYMQEEEETEEWRAYTLHLRADQVRVIPKDILEVKKAEKVAKFESLIEKAKESLFRTAQGLQQNPDDETLQSIADKARDSIVFFRHKIDEIALDRNLKRLAGPMLNQSMSQAEKMSEAEEFKGALADGWDIHIDPIAQMVYYSNNVTGMYLRDRPIKLDNIQDISPEKSAIDTARRRERERLQKREIKIAARRARGKGGSETGDTEENPMANSEWLKYRDTWLPLGWEQCRPGIEVRFAPEKKSLDRSNYMRDVRGNILGPWRYGESNVPEGQRKVEPGAEVLVSWEGGFTRAHPLDVLIYRPQAEKKKSRSTNGSSQRVAY</sequence>
<organism evidence="2">
    <name type="scientific">Amorphochlora amoebiformis</name>
    <dbReference type="NCBI Taxonomy" id="1561963"/>
    <lineage>
        <taxon>Eukaryota</taxon>
        <taxon>Sar</taxon>
        <taxon>Rhizaria</taxon>
        <taxon>Cercozoa</taxon>
        <taxon>Chlorarachniophyceae</taxon>
        <taxon>Amorphochlora</taxon>
    </lineage>
</organism>
<dbReference type="AlphaFoldDB" id="A0A7S0GYY1"/>
<accession>A0A7S0GYY1</accession>
<dbReference type="EMBL" id="HBEM01014799">
    <property type="protein sequence ID" value="CAD8449833.1"/>
    <property type="molecule type" value="Transcribed_RNA"/>
</dbReference>
<evidence type="ECO:0000313" key="2">
    <source>
        <dbReference type="EMBL" id="CAD8449833.1"/>
    </source>
</evidence>
<protein>
    <submittedName>
        <fullName evidence="2">Uncharacterized protein</fullName>
    </submittedName>
</protein>
<feature type="compositionally biased region" description="Basic and acidic residues" evidence="1">
    <location>
        <begin position="77"/>
        <end position="98"/>
    </location>
</feature>
<reference evidence="2" key="1">
    <citation type="submission" date="2021-01" db="EMBL/GenBank/DDBJ databases">
        <authorList>
            <person name="Corre E."/>
            <person name="Pelletier E."/>
            <person name="Niang G."/>
            <person name="Scheremetjew M."/>
            <person name="Finn R."/>
            <person name="Kale V."/>
            <person name="Holt S."/>
            <person name="Cochrane G."/>
            <person name="Meng A."/>
            <person name="Brown T."/>
            <person name="Cohen L."/>
        </authorList>
    </citation>
    <scope>NUCLEOTIDE SEQUENCE</scope>
    <source>
        <strain evidence="2">CCMP2058</strain>
    </source>
</reference>